<keyword evidence="1" id="KW-0472">Membrane</keyword>
<evidence type="ECO:0000313" key="3">
    <source>
        <dbReference type="Proteomes" id="UP000032749"/>
    </source>
</evidence>
<evidence type="ECO:0000256" key="1">
    <source>
        <dbReference type="SAM" id="Phobius"/>
    </source>
</evidence>
<keyword evidence="1" id="KW-0812">Transmembrane</keyword>
<dbReference type="AlphaFoldDB" id="R4YMM6"/>
<dbReference type="EMBL" id="FO203512">
    <property type="protein sequence ID" value="CCK76236.1"/>
    <property type="molecule type" value="Genomic_DNA"/>
</dbReference>
<name>R4YMM6_OLEAN</name>
<dbReference type="KEGG" id="oai:OLEAN_C20600"/>
<dbReference type="HOGENOM" id="CLU_1022465_0_0_6"/>
<reference evidence="2 3" key="1">
    <citation type="journal article" date="2013" name="Nat. Commun.">
        <title>Genome sequence and functional genomic analysis of the oil-degrading bacterium Oleispira antarctica.</title>
        <authorList>
            <person name="Kube M."/>
            <person name="Chernikova T.N."/>
            <person name="Al-Ramahi Y."/>
            <person name="Beloqui A."/>
            <person name="Lopez-Cortez N."/>
            <person name="Guazzaroni M.E."/>
            <person name="Heipieper H.J."/>
            <person name="Klages S."/>
            <person name="Kotsyurbenko O.R."/>
            <person name="Langer I."/>
            <person name="Nechitaylo T.Y."/>
            <person name="Lunsdorf H."/>
            <person name="Fernandez M."/>
            <person name="Juarez S."/>
            <person name="Ciordia S."/>
            <person name="Singer A."/>
            <person name="Kagan O."/>
            <person name="Egorova O."/>
            <person name="Petit P.A."/>
            <person name="Stogios P."/>
            <person name="Kim Y."/>
            <person name="Tchigvintsev A."/>
            <person name="Flick R."/>
            <person name="Denaro R."/>
            <person name="Genovese M."/>
            <person name="Albar J.P."/>
            <person name="Reva O.N."/>
            <person name="Martinez-Gomariz M."/>
            <person name="Tran H."/>
            <person name="Ferrer M."/>
            <person name="Savchenko A."/>
            <person name="Yakunin A.F."/>
            <person name="Yakimov M.M."/>
            <person name="Golyshina O.V."/>
            <person name="Reinhardt R."/>
            <person name="Golyshin P.N."/>
        </authorList>
    </citation>
    <scope>NUCLEOTIDE SEQUENCE [LARGE SCALE GENOMIC DNA]</scope>
</reference>
<accession>R4YMM6</accession>
<proteinExistence type="predicted"/>
<keyword evidence="1" id="KW-1133">Transmembrane helix</keyword>
<protein>
    <submittedName>
        <fullName evidence="2">Uncharacterized protein</fullName>
    </submittedName>
</protein>
<dbReference type="Proteomes" id="UP000032749">
    <property type="component" value="Chromosome"/>
</dbReference>
<evidence type="ECO:0000313" key="2">
    <source>
        <dbReference type="EMBL" id="CCK76236.1"/>
    </source>
</evidence>
<sequence>MEYSDSTEMDPSILLIGKQLSSCLIHEGVERFLIDVGPFLSGKAVNIDKDTLRRIFIALPKPSNNFSYNVPVYSNLDDYQLDADDQLLIPTPQELFKLALTHLSEAESDLLAHKPNWHFEAARDFININFEKDYEFIDSAMLLVPFVLENPQNLVYEDAWWFANTLYDTTVMVEGEEQAIKTLYALIQLNESPSIQSFAYQKLVVINVFDGNIEKAQEYFDKAVQCDSSHPWIPETRERLNAELHKLKPKGVLKITVFIVLIIFVIYQLSSG</sequence>
<organism evidence="2 3">
    <name type="scientific">Oleispira antarctica RB-8</name>
    <dbReference type="NCBI Taxonomy" id="698738"/>
    <lineage>
        <taxon>Bacteria</taxon>
        <taxon>Pseudomonadati</taxon>
        <taxon>Pseudomonadota</taxon>
        <taxon>Gammaproteobacteria</taxon>
        <taxon>Oceanospirillales</taxon>
        <taxon>Oceanospirillaceae</taxon>
        <taxon>Oleispira</taxon>
    </lineage>
</organism>
<gene>
    <name evidence="2" type="ORF">OLEAN_C20600</name>
</gene>
<keyword evidence="3" id="KW-1185">Reference proteome</keyword>
<feature type="transmembrane region" description="Helical" evidence="1">
    <location>
        <begin position="251"/>
        <end position="270"/>
    </location>
</feature>